<evidence type="ECO:0000313" key="3">
    <source>
        <dbReference type="Proteomes" id="UP000289738"/>
    </source>
</evidence>
<dbReference type="PANTHER" id="PTHR46410">
    <property type="entry name" value="AT-RICH INTERACTIVE DOMAIN-CONTAINING PROTEIN 2"/>
    <property type="match status" value="1"/>
</dbReference>
<sequence length="170" mass="19310">MCPSLYEEEPKDGMYNLRKKLKKNNNGRFSTKKSTFCIRPSSNTSLDPDDSEEQQEKKHIVKKVPNNSKQKSFFDRHVRVKHVPIGLRHQVMVPEWNGGGAASSESESKWSGTRIWPLKDGMNPRVVIERDPIGKGRQDSCDCSARGLVDCVGFHVAEKRTKLKLELVNS</sequence>
<dbReference type="AlphaFoldDB" id="A0A445ABI6"/>
<dbReference type="PANTHER" id="PTHR46410:SF18">
    <property type="entry name" value="AT-RICH INTERACTIVE DOMAIN-CONTAINING PROTEIN 2"/>
    <property type="match status" value="1"/>
</dbReference>
<protein>
    <recommendedName>
        <fullName evidence="4">ELM2 domain-containing protein</fullName>
    </recommendedName>
</protein>
<comment type="caution">
    <text evidence="2">The sequence shown here is derived from an EMBL/GenBank/DDBJ whole genome shotgun (WGS) entry which is preliminary data.</text>
</comment>
<accession>A0A445ABI6</accession>
<feature type="compositionally biased region" description="Polar residues" evidence="1">
    <location>
        <begin position="27"/>
        <end position="46"/>
    </location>
</feature>
<dbReference type="EMBL" id="SDMP01000012">
    <property type="protein sequence ID" value="RYR23806.1"/>
    <property type="molecule type" value="Genomic_DNA"/>
</dbReference>
<feature type="region of interest" description="Disordered" evidence="1">
    <location>
        <begin position="21"/>
        <end position="68"/>
    </location>
</feature>
<reference evidence="2 3" key="1">
    <citation type="submission" date="2019-01" db="EMBL/GenBank/DDBJ databases">
        <title>Sequencing of cultivated peanut Arachis hypogaea provides insights into genome evolution and oil improvement.</title>
        <authorList>
            <person name="Chen X."/>
        </authorList>
    </citation>
    <scope>NUCLEOTIDE SEQUENCE [LARGE SCALE GENOMIC DNA]</scope>
    <source>
        <strain evidence="3">cv. Fuhuasheng</strain>
        <tissue evidence="2">Leaves</tissue>
    </source>
</reference>
<keyword evidence="3" id="KW-1185">Reference proteome</keyword>
<dbReference type="Proteomes" id="UP000289738">
    <property type="component" value="Chromosome B02"/>
</dbReference>
<organism evidence="2 3">
    <name type="scientific">Arachis hypogaea</name>
    <name type="common">Peanut</name>
    <dbReference type="NCBI Taxonomy" id="3818"/>
    <lineage>
        <taxon>Eukaryota</taxon>
        <taxon>Viridiplantae</taxon>
        <taxon>Streptophyta</taxon>
        <taxon>Embryophyta</taxon>
        <taxon>Tracheophyta</taxon>
        <taxon>Spermatophyta</taxon>
        <taxon>Magnoliopsida</taxon>
        <taxon>eudicotyledons</taxon>
        <taxon>Gunneridae</taxon>
        <taxon>Pentapetalae</taxon>
        <taxon>rosids</taxon>
        <taxon>fabids</taxon>
        <taxon>Fabales</taxon>
        <taxon>Fabaceae</taxon>
        <taxon>Papilionoideae</taxon>
        <taxon>50 kb inversion clade</taxon>
        <taxon>dalbergioids sensu lato</taxon>
        <taxon>Dalbergieae</taxon>
        <taxon>Pterocarpus clade</taxon>
        <taxon>Arachis</taxon>
    </lineage>
</organism>
<proteinExistence type="predicted"/>
<evidence type="ECO:0008006" key="4">
    <source>
        <dbReference type="Google" id="ProtNLM"/>
    </source>
</evidence>
<name>A0A445ABI6_ARAHY</name>
<gene>
    <name evidence="2" type="ORF">Ahy_B02g057299</name>
</gene>
<dbReference type="STRING" id="3818.A0A445ABI6"/>
<evidence type="ECO:0000313" key="2">
    <source>
        <dbReference type="EMBL" id="RYR23806.1"/>
    </source>
</evidence>
<evidence type="ECO:0000256" key="1">
    <source>
        <dbReference type="SAM" id="MobiDB-lite"/>
    </source>
</evidence>